<organism evidence="1 2">
    <name type="scientific">Prauserella flavalba</name>
    <dbReference type="NCBI Taxonomy" id="1477506"/>
    <lineage>
        <taxon>Bacteria</taxon>
        <taxon>Bacillati</taxon>
        <taxon>Actinomycetota</taxon>
        <taxon>Actinomycetes</taxon>
        <taxon>Pseudonocardiales</taxon>
        <taxon>Pseudonocardiaceae</taxon>
        <taxon>Prauserella</taxon>
    </lineage>
</organism>
<sequence>MRILLRADSSRQIGAGHISRMVALAEQATRRGWTVAFAGRTDNADFLAARFAELGVPVLGPGTRADGYDAVVVDHYGIAEVRSEVNSAGARLVSFEDGVFGRRAADVVVDCGLVPQPRPDDGSGLVLTGVAYAPLRQVVLEARDKRRARELYSRETGVKLPRSHDGGDAKAPHVLVVLGGGGVWQETVAALLEALRATGTPCTVEALVRGEPALPEPGPGQRFVVSPPGPGLHGKLVDTDLVVSASGVTLFELCCIGVPTALVQLVDNQAAGYRAAVDGGLAAGLGTAAALDDATATLTALLTEPAARERLATTASATVDGHGAARVLDALEGAGG</sequence>
<dbReference type="AlphaFoldDB" id="A0A318LSM2"/>
<evidence type="ECO:0000313" key="2">
    <source>
        <dbReference type="Proteomes" id="UP000247892"/>
    </source>
</evidence>
<comment type="caution">
    <text evidence="1">The sequence shown here is derived from an EMBL/GenBank/DDBJ whole genome shotgun (WGS) entry which is preliminary data.</text>
</comment>
<reference evidence="1 2" key="1">
    <citation type="submission" date="2016-07" db="EMBL/GenBank/DDBJ databases">
        <title>Draft genome sequence of Prauserella sp. YIM 121212, isolated from alkaline soil.</title>
        <authorList>
            <person name="Ruckert C."/>
            <person name="Albersmeier A."/>
            <person name="Jiang C.-L."/>
            <person name="Jiang Y."/>
            <person name="Kalinowski J."/>
            <person name="Schneider O."/>
            <person name="Winkler A."/>
            <person name="Zotchev S.B."/>
        </authorList>
    </citation>
    <scope>NUCLEOTIDE SEQUENCE [LARGE SCALE GENOMIC DNA]</scope>
    <source>
        <strain evidence="1 2">YIM 121212</strain>
    </source>
</reference>
<dbReference type="RefSeq" id="WP_110334491.1">
    <property type="nucleotide sequence ID" value="NZ_MASU01000002.1"/>
</dbReference>
<keyword evidence="1" id="KW-0946">Virion</keyword>
<dbReference type="EMBL" id="MASU01000002">
    <property type="protein sequence ID" value="PXY37617.1"/>
    <property type="molecule type" value="Genomic_DNA"/>
</dbReference>
<keyword evidence="2" id="KW-1185">Reference proteome</keyword>
<gene>
    <name evidence="1" type="ORF">BA062_02995</name>
</gene>
<dbReference type="Proteomes" id="UP000247892">
    <property type="component" value="Unassembled WGS sequence"/>
</dbReference>
<dbReference type="SUPFAM" id="SSF53756">
    <property type="entry name" value="UDP-Glycosyltransferase/glycogen phosphorylase"/>
    <property type="match status" value="1"/>
</dbReference>
<keyword evidence="1" id="KW-0167">Capsid protein</keyword>
<dbReference type="Gene3D" id="3.40.50.11190">
    <property type="match status" value="1"/>
</dbReference>
<evidence type="ECO:0000313" key="1">
    <source>
        <dbReference type="EMBL" id="PXY37617.1"/>
    </source>
</evidence>
<dbReference type="OrthoDB" id="9805604at2"/>
<protein>
    <submittedName>
        <fullName evidence="1">Spore coat protein</fullName>
    </submittedName>
</protein>
<proteinExistence type="predicted"/>
<accession>A0A318LSM2</accession>
<name>A0A318LSM2_9PSEU</name>
<dbReference type="Gene3D" id="3.40.50.2000">
    <property type="entry name" value="Glycogen Phosphorylase B"/>
    <property type="match status" value="1"/>
</dbReference>